<feature type="coiled-coil region" evidence="1">
    <location>
        <begin position="572"/>
        <end position="599"/>
    </location>
</feature>
<evidence type="ECO:0000313" key="3">
    <source>
        <dbReference type="EMBL" id="KZV79245.1"/>
    </source>
</evidence>
<feature type="region of interest" description="Disordered" evidence="2">
    <location>
        <begin position="303"/>
        <end position="333"/>
    </location>
</feature>
<feature type="compositionally biased region" description="Acidic residues" evidence="2">
    <location>
        <begin position="303"/>
        <end position="314"/>
    </location>
</feature>
<accession>A0A166NK09</accession>
<organism evidence="3 4">
    <name type="scientific">Exidia glandulosa HHB12029</name>
    <dbReference type="NCBI Taxonomy" id="1314781"/>
    <lineage>
        <taxon>Eukaryota</taxon>
        <taxon>Fungi</taxon>
        <taxon>Dikarya</taxon>
        <taxon>Basidiomycota</taxon>
        <taxon>Agaricomycotina</taxon>
        <taxon>Agaricomycetes</taxon>
        <taxon>Auriculariales</taxon>
        <taxon>Exidiaceae</taxon>
        <taxon>Exidia</taxon>
    </lineage>
</organism>
<proteinExistence type="predicted"/>
<name>A0A166NK09_EXIGL</name>
<feature type="compositionally biased region" description="Basic and acidic residues" evidence="2">
    <location>
        <begin position="417"/>
        <end position="426"/>
    </location>
</feature>
<dbReference type="InParanoid" id="A0A166NK09"/>
<sequence length="603" mass="65160">MAKDAKAAATTAPGVTYAEDNEFAGFERYKEWKRVVWKPFREALDASDPALAEWLDETCSNAAEGRITRPRAPPLPCVVDGMVVCSAFAVNSFLETSSFDRCFASDFALPGEKEKKLPQEEEDERRNRYFSARVLAQVFLAYRIVVEQEEHTASGKDRDSLIKAWVLASAKALTELVRPDDFAVCENLSFAVVCCVVDAEVHKDKVWPASLMTADRVADALRGMKATGTHAESIDFEAWKFLSCLPLVVACNRCAASRDGKNGRPRICTYAPAKDGDAVVSCLACSKNNKSSGCRLQYVTNLEDSEGEEGEEVTAEMSPEERQASDTLPKADPFHSMKAFLAGTKRKASDDFEAGAPKKSKANDKASPGTVFGSIAAAARATPTARMSKKSPSKDKHSARAAAMAGRSRQRSTAAEPDLHMRGLSRDYDEREAATLASAMSRVVSDARASSATGGVGPGHPATPPDAQADYGPLQGSMVEPYRANSTAVGSESIFMPGGAKRAAILALNAASSSGATITVPRVELESLVTFYESMTNLEGMNVVSRAARRGRDAVDAARRTLNENDRGVRSIGAARETLKKLEEDIEVCRRELARNRNGKEKK</sequence>
<dbReference type="AlphaFoldDB" id="A0A166NK09"/>
<keyword evidence="1" id="KW-0175">Coiled coil</keyword>
<evidence type="ECO:0000313" key="4">
    <source>
        <dbReference type="Proteomes" id="UP000077266"/>
    </source>
</evidence>
<evidence type="ECO:0000256" key="2">
    <source>
        <dbReference type="SAM" id="MobiDB-lite"/>
    </source>
</evidence>
<gene>
    <name evidence="3" type="ORF">EXIGLDRAFT_707403</name>
</gene>
<feature type="region of interest" description="Disordered" evidence="2">
    <location>
        <begin position="347"/>
        <end position="426"/>
    </location>
</feature>
<dbReference type="EMBL" id="KV426652">
    <property type="protein sequence ID" value="KZV79245.1"/>
    <property type="molecule type" value="Genomic_DNA"/>
</dbReference>
<keyword evidence="4" id="KW-1185">Reference proteome</keyword>
<protein>
    <submittedName>
        <fullName evidence="3">Uncharacterized protein</fullName>
    </submittedName>
</protein>
<dbReference type="Proteomes" id="UP000077266">
    <property type="component" value="Unassembled WGS sequence"/>
</dbReference>
<reference evidence="3 4" key="1">
    <citation type="journal article" date="2016" name="Mol. Biol. Evol.">
        <title>Comparative Genomics of Early-Diverging Mushroom-Forming Fungi Provides Insights into the Origins of Lignocellulose Decay Capabilities.</title>
        <authorList>
            <person name="Nagy L.G."/>
            <person name="Riley R."/>
            <person name="Tritt A."/>
            <person name="Adam C."/>
            <person name="Daum C."/>
            <person name="Floudas D."/>
            <person name="Sun H."/>
            <person name="Yadav J.S."/>
            <person name="Pangilinan J."/>
            <person name="Larsson K.H."/>
            <person name="Matsuura K."/>
            <person name="Barry K."/>
            <person name="Labutti K."/>
            <person name="Kuo R."/>
            <person name="Ohm R.A."/>
            <person name="Bhattacharya S.S."/>
            <person name="Shirouzu T."/>
            <person name="Yoshinaga Y."/>
            <person name="Martin F.M."/>
            <person name="Grigoriev I.V."/>
            <person name="Hibbett D.S."/>
        </authorList>
    </citation>
    <scope>NUCLEOTIDE SEQUENCE [LARGE SCALE GENOMIC DNA]</scope>
    <source>
        <strain evidence="3 4">HHB12029</strain>
    </source>
</reference>
<feature type="compositionally biased region" description="Low complexity" evidence="2">
    <location>
        <begin position="376"/>
        <end position="386"/>
    </location>
</feature>
<evidence type="ECO:0000256" key="1">
    <source>
        <dbReference type="SAM" id="Coils"/>
    </source>
</evidence>
<feature type="region of interest" description="Disordered" evidence="2">
    <location>
        <begin position="448"/>
        <end position="470"/>
    </location>
</feature>